<dbReference type="PROSITE" id="PS00028">
    <property type="entry name" value="ZINC_FINGER_C2H2_1"/>
    <property type="match status" value="1"/>
</dbReference>
<dbReference type="OrthoDB" id="654211at2759"/>
<keyword evidence="1" id="KW-0479">Metal-binding</keyword>
<feature type="compositionally biased region" description="Low complexity" evidence="2">
    <location>
        <begin position="21"/>
        <end position="46"/>
    </location>
</feature>
<dbReference type="InterPro" id="IPR036236">
    <property type="entry name" value="Znf_C2H2_sf"/>
</dbReference>
<dbReference type="GO" id="GO:0006357">
    <property type="term" value="P:regulation of transcription by RNA polymerase II"/>
    <property type="evidence" value="ECO:0007669"/>
    <property type="project" value="TreeGrafter"/>
</dbReference>
<name>A0A6A6GF75_9PEZI</name>
<dbReference type="Gene3D" id="3.30.160.60">
    <property type="entry name" value="Classic Zinc Finger"/>
    <property type="match status" value="2"/>
</dbReference>
<dbReference type="GO" id="GO:0008270">
    <property type="term" value="F:zinc ion binding"/>
    <property type="evidence" value="ECO:0007669"/>
    <property type="project" value="UniProtKB-KW"/>
</dbReference>
<protein>
    <recommendedName>
        <fullName evidence="3">C2H2-type domain-containing protein</fullName>
    </recommendedName>
</protein>
<dbReference type="SUPFAM" id="SSF57667">
    <property type="entry name" value="beta-beta-alpha zinc fingers"/>
    <property type="match status" value="1"/>
</dbReference>
<evidence type="ECO:0000256" key="2">
    <source>
        <dbReference type="SAM" id="MobiDB-lite"/>
    </source>
</evidence>
<gene>
    <name evidence="4" type="ORF">BDZ85DRAFT_260875</name>
</gene>
<dbReference type="EMBL" id="ML992505">
    <property type="protein sequence ID" value="KAF2224394.1"/>
    <property type="molecule type" value="Genomic_DNA"/>
</dbReference>
<feature type="compositionally biased region" description="Polar residues" evidence="2">
    <location>
        <begin position="1"/>
        <end position="10"/>
    </location>
</feature>
<feature type="domain" description="C2H2-type" evidence="3">
    <location>
        <begin position="255"/>
        <end position="285"/>
    </location>
</feature>
<feature type="region of interest" description="Disordered" evidence="2">
    <location>
        <begin position="128"/>
        <end position="176"/>
    </location>
</feature>
<accession>A0A6A6GF75</accession>
<keyword evidence="5" id="KW-1185">Reference proteome</keyword>
<reference evidence="5" key="1">
    <citation type="journal article" date="2020" name="Stud. Mycol.">
        <title>101 Dothideomycetes genomes: A test case for predicting lifestyles and emergence of pathogens.</title>
        <authorList>
            <person name="Haridas S."/>
            <person name="Albert R."/>
            <person name="Binder M."/>
            <person name="Bloem J."/>
            <person name="LaButti K."/>
            <person name="Salamov A."/>
            <person name="Andreopoulos B."/>
            <person name="Baker S."/>
            <person name="Barry K."/>
            <person name="Bills G."/>
            <person name="Bluhm B."/>
            <person name="Cannon C."/>
            <person name="Castanera R."/>
            <person name="Culley D."/>
            <person name="Daum C."/>
            <person name="Ezra D."/>
            <person name="Gonzalez J."/>
            <person name="Henrissat B."/>
            <person name="Kuo A."/>
            <person name="Liang C."/>
            <person name="Lipzen A."/>
            <person name="Lutzoni F."/>
            <person name="Magnuson J."/>
            <person name="Mondo S."/>
            <person name="Nolan M."/>
            <person name="Ohm R."/>
            <person name="Pangilinan J."/>
            <person name="Park H.-J."/>
            <person name="Ramirez L."/>
            <person name="Alfaro M."/>
            <person name="Sun H."/>
            <person name="Tritt A."/>
            <person name="Yoshinaga Y."/>
            <person name="Zwiers L.-H."/>
            <person name="Turgeon B."/>
            <person name="Goodwin S."/>
            <person name="Spatafora J."/>
            <person name="Crous P."/>
            <person name="Grigoriev I."/>
        </authorList>
    </citation>
    <scope>NUCLEOTIDE SEQUENCE [LARGE SCALE GENOMIC DNA]</scope>
    <source>
        <strain evidence="5">CECT 20119</strain>
    </source>
</reference>
<dbReference type="InterPro" id="IPR051061">
    <property type="entry name" value="Zinc_finger_trans_reg"/>
</dbReference>
<dbReference type="Proteomes" id="UP000799538">
    <property type="component" value="Unassembled WGS sequence"/>
</dbReference>
<evidence type="ECO:0000313" key="4">
    <source>
        <dbReference type="EMBL" id="KAF2224394.1"/>
    </source>
</evidence>
<feature type="compositionally biased region" description="Polar residues" evidence="2">
    <location>
        <begin position="150"/>
        <end position="159"/>
    </location>
</feature>
<keyword evidence="1" id="KW-0863">Zinc-finger</keyword>
<dbReference type="GO" id="GO:0005634">
    <property type="term" value="C:nucleus"/>
    <property type="evidence" value="ECO:0007669"/>
    <property type="project" value="TreeGrafter"/>
</dbReference>
<dbReference type="PANTHER" id="PTHR46179">
    <property type="entry name" value="ZINC FINGER PROTEIN"/>
    <property type="match status" value="1"/>
</dbReference>
<dbReference type="AlphaFoldDB" id="A0A6A6GF75"/>
<dbReference type="SMART" id="SM00355">
    <property type="entry name" value="ZnF_C2H2"/>
    <property type="match status" value="3"/>
</dbReference>
<feature type="region of interest" description="Disordered" evidence="2">
    <location>
        <begin position="1"/>
        <end position="51"/>
    </location>
</feature>
<dbReference type="PROSITE" id="PS50157">
    <property type="entry name" value="ZINC_FINGER_C2H2_2"/>
    <property type="match status" value="1"/>
</dbReference>
<dbReference type="InterPro" id="IPR013087">
    <property type="entry name" value="Znf_C2H2_type"/>
</dbReference>
<organism evidence="4 5">
    <name type="scientific">Elsinoe ampelina</name>
    <dbReference type="NCBI Taxonomy" id="302913"/>
    <lineage>
        <taxon>Eukaryota</taxon>
        <taxon>Fungi</taxon>
        <taxon>Dikarya</taxon>
        <taxon>Ascomycota</taxon>
        <taxon>Pezizomycotina</taxon>
        <taxon>Dothideomycetes</taxon>
        <taxon>Dothideomycetidae</taxon>
        <taxon>Myriangiales</taxon>
        <taxon>Elsinoaceae</taxon>
        <taxon>Elsinoe</taxon>
    </lineage>
</organism>
<proteinExistence type="predicted"/>
<evidence type="ECO:0000313" key="5">
    <source>
        <dbReference type="Proteomes" id="UP000799538"/>
    </source>
</evidence>
<sequence length="289" mass="32279">MSNYPQQYRQYSHGDEGQRGSQYSQQTTSYSTPSSMAPAGPSSSYPVSTSAPYSSMPFYNSQQQSMNYSMPQPYMSASQSYSGYSAPMGPPSSNYAYYDHQVPSYSAVPGSSQVPFPDYDHSMRQVLPPTSSPQFLAPSEASSADRRISRSTSLASNASGAMRYPGQEDYSRSTSPSAQEMANWGYRNDQGTWSCAFPGCTSKSTFQRGCDLRKHYRRHTKTLFCRQAGCPQATEGGFSSKKDRARHEAKHNPQIHCEWPGCDRLFSRVDNMKDHVRRIHKKDQAKAQS</sequence>
<keyword evidence="1" id="KW-0862">Zinc</keyword>
<dbReference type="PANTHER" id="PTHR46179:SF19">
    <property type="entry name" value="C2H2 FINGER DOMAIN TRANSCRIPTION FACTOR (EUROFUNG)-RELATED"/>
    <property type="match status" value="1"/>
</dbReference>
<evidence type="ECO:0000259" key="3">
    <source>
        <dbReference type="PROSITE" id="PS50157"/>
    </source>
</evidence>
<evidence type="ECO:0000256" key="1">
    <source>
        <dbReference type="PROSITE-ProRule" id="PRU00042"/>
    </source>
</evidence>